<reference evidence="1 2" key="1">
    <citation type="submission" date="2014-02" db="EMBL/GenBank/DDBJ databases">
        <authorList>
            <person name="Sears C."/>
            <person name="Carroll K."/>
            <person name="Sack B.R."/>
            <person name="Qadri F."/>
            <person name="Myers L.L."/>
            <person name="Chung G.-T."/>
            <person name="Escheverria P."/>
            <person name="Fraser C.M."/>
            <person name="Sadzewicz L."/>
            <person name="Shefchek K.A."/>
            <person name="Tallon L."/>
            <person name="Das S.P."/>
            <person name="Daugherty S."/>
            <person name="Mongodin E.F."/>
        </authorList>
    </citation>
    <scope>NUCLEOTIDE SEQUENCE [LARGE SCALE GENOMIC DNA]</scope>
    <source>
        <strain evidence="2">3998T(B)3</strain>
    </source>
</reference>
<dbReference type="RefSeq" id="WP_008770260.1">
    <property type="nucleotide sequence ID" value="NZ_JGDB01000270.1"/>
</dbReference>
<sequence length="199" mass="22604">MDAHIEQIAKSLYFSCKQFDIGLFYGKMGRCLFFFDYSRVTELRAFEELAGELLDEVMESVCLGMPVGLSFGWCGIGWGVEYLVRKGFVEDDDNEGRNKIDEKVMEYDVRRLGDYSLATGLEGISWYVLLRLSSGDKGVRIGAKNYLSDLKSACEKALKKGRYEGILLLLDFLNGKRANYPFGEFFSQIPGEAHYIPDM</sequence>
<evidence type="ECO:0000313" key="2">
    <source>
        <dbReference type="Proteomes" id="UP000020773"/>
    </source>
</evidence>
<dbReference type="AlphaFoldDB" id="A0A015U1W1"/>
<proteinExistence type="predicted"/>
<evidence type="ECO:0000313" key="1">
    <source>
        <dbReference type="EMBL" id="EXY88757.1"/>
    </source>
</evidence>
<evidence type="ECO:0008006" key="3">
    <source>
        <dbReference type="Google" id="ProtNLM"/>
    </source>
</evidence>
<organism evidence="1 2">
    <name type="scientific">Bacteroides fragilis str. 3998T(B)3</name>
    <dbReference type="NCBI Taxonomy" id="1339316"/>
    <lineage>
        <taxon>Bacteria</taxon>
        <taxon>Pseudomonadati</taxon>
        <taxon>Bacteroidota</taxon>
        <taxon>Bacteroidia</taxon>
        <taxon>Bacteroidales</taxon>
        <taxon>Bacteroidaceae</taxon>
        <taxon>Bacteroides</taxon>
    </lineage>
</organism>
<protein>
    <recommendedName>
        <fullName evidence="3">Lanthionine synthetase C-like family protein</fullName>
    </recommendedName>
</protein>
<name>A0A015U1W1_BACFG</name>
<accession>A0A015U1W1</accession>
<gene>
    <name evidence="1" type="ORF">M125_4589</name>
</gene>
<dbReference type="SUPFAM" id="SSF158745">
    <property type="entry name" value="LanC-like"/>
    <property type="match status" value="1"/>
</dbReference>
<dbReference type="Gene3D" id="1.50.10.20">
    <property type="match status" value="1"/>
</dbReference>
<comment type="caution">
    <text evidence="1">The sequence shown here is derived from an EMBL/GenBank/DDBJ whole genome shotgun (WGS) entry which is preliminary data.</text>
</comment>
<dbReference type="EMBL" id="JGDB01000270">
    <property type="protein sequence ID" value="EXY88757.1"/>
    <property type="molecule type" value="Genomic_DNA"/>
</dbReference>
<dbReference type="Proteomes" id="UP000020773">
    <property type="component" value="Unassembled WGS sequence"/>
</dbReference>
<dbReference type="PATRIC" id="fig|1339316.3.peg.4359"/>